<feature type="domain" description="RQC" evidence="2">
    <location>
        <begin position="43"/>
        <end position="157"/>
    </location>
</feature>
<dbReference type="GO" id="GO:0043138">
    <property type="term" value="F:3'-5' DNA helicase activity"/>
    <property type="evidence" value="ECO:0007669"/>
    <property type="project" value="InterPro"/>
</dbReference>
<dbReference type="SMART" id="SM00956">
    <property type="entry name" value="RQC"/>
    <property type="match status" value="1"/>
</dbReference>
<reference evidence="3 4" key="3">
    <citation type="submission" date="2019-11" db="EMBL/GenBank/DDBJ databases">
        <title>A de novo genome assembly of a pear dwarfing rootstock.</title>
        <authorList>
            <person name="Wang F."/>
            <person name="Wang J."/>
            <person name="Li S."/>
            <person name="Zhang Y."/>
            <person name="Fang M."/>
            <person name="Ma L."/>
            <person name="Zhao Y."/>
            <person name="Jiang S."/>
        </authorList>
    </citation>
    <scope>NUCLEOTIDE SEQUENCE [LARGE SCALE GENOMIC DNA]</scope>
    <source>
        <strain evidence="3">S2</strain>
        <tissue evidence="3">Leaf</tissue>
    </source>
</reference>
<evidence type="ECO:0000259" key="2">
    <source>
        <dbReference type="SMART" id="SM00956"/>
    </source>
</evidence>
<dbReference type="InterPro" id="IPR036390">
    <property type="entry name" value="WH_DNA-bd_sf"/>
</dbReference>
<dbReference type="Proteomes" id="UP000327157">
    <property type="component" value="Chromosome 2"/>
</dbReference>
<dbReference type="SUPFAM" id="SSF46785">
    <property type="entry name" value="Winged helix' DNA-binding domain"/>
    <property type="match status" value="1"/>
</dbReference>
<dbReference type="GO" id="GO:0006260">
    <property type="term" value="P:DNA replication"/>
    <property type="evidence" value="ECO:0007669"/>
    <property type="project" value="InterPro"/>
</dbReference>
<dbReference type="OrthoDB" id="1747489at2759"/>
<keyword evidence="3" id="KW-0347">Helicase</keyword>
<reference evidence="4" key="2">
    <citation type="submission" date="2019-10" db="EMBL/GenBank/DDBJ databases">
        <title>A de novo genome assembly of a pear dwarfing rootstock.</title>
        <authorList>
            <person name="Wang F."/>
            <person name="Wang J."/>
            <person name="Li S."/>
            <person name="Zhang Y."/>
            <person name="Fang M."/>
            <person name="Ma L."/>
            <person name="Zhao Y."/>
            <person name="Jiang S."/>
        </authorList>
    </citation>
    <scope>NUCLEOTIDE SEQUENCE [LARGE SCALE GENOMIC DNA]</scope>
</reference>
<feature type="region of interest" description="Disordered" evidence="1">
    <location>
        <begin position="255"/>
        <end position="298"/>
    </location>
</feature>
<keyword evidence="4" id="KW-1185">Reference proteome</keyword>
<feature type="compositionally biased region" description="Polar residues" evidence="1">
    <location>
        <begin position="174"/>
        <end position="193"/>
    </location>
</feature>
<feature type="region of interest" description="Disordered" evidence="1">
    <location>
        <begin position="173"/>
        <end position="194"/>
    </location>
</feature>
<dbReference type="Gene3D" id="1.10.10.10">
    <property type="entry name" value="Winged helix-like DNA-binding domain superfamily/Winged helix DNA-binding domain"/>
    <property type="match status" value="1"/>
</dbReference>
<feature type="compositionally biased region" description="Polar residues" evidence="1">
    <location>
        <begin position="349"/>
        <end position="359"/>
    </location>
</feature>
<evidence type="ECO:0000256" key="1">
    <source>
        <dbReference type="SAM" id="MobiDB-lite"/>
    </source>
</evidence>
<dbReference type="InterPro" id="IPR036388">
    <property type="entry name" value="WH-like_DNA-bd_sf"/>
</dbReference>
<evidence type="ECO:0000313" key="3">
    <source>
        <dbReference type="EMBL" id="KAB2627214.1"/>
    </source>
</evidence>
<accession>A0A5N5HV22</accession>
<gene>
    <name evidence="3" type="ORF">D8674_020832</name>
</gene>
<sequence length="359" mass="40056">MSSTEGLSAASWERHLTIISIIVFSDSSEHSLCTAGSTMLLRAVSSVVKLTCNCVELVKLRGQQFSSSHILEVYRGSLNQFVKKHRHQTVRLHGAGKHLAKVEASRVSRHPVTEDLLVEEVKKSDVYGSVSSILKVNEQKARELFSGRKTILIRFPSALKASKQKNPEAISAKGSLTSGMQSPPHTGTEQPQSKGDLVCSIHENIFCFENLRTNIIREAGDGVMAHHIFPVKVARYGDRILETIEAAIKEYFKTDKNSSGSNDSNDIKRKRDGNKDRKEIFEDDDFRSTDRSKKSGLKTQGNTIETFRYVEPDYSEFIDDELDLSGYDFEANVPDMKTNQNGGGRVLPQRSTPGNGRHR</sequence>
<proteinExistence type="predicted"/>
<dbReference type="GO" id="GO:0006281">
    <property type="term" value="P:DNA repair"/>
    <property type="evidence" value="ECO:0007669"/>
    <property type="project" value="InterPro"/>
</dbReference>
<comment type="caution">
    <text evidence="3">The sequence shown here is derived from an EMBL/GenBank/DDBJ whole genome shotgun (WGS) entry which is preliminary data.</text>
</comment>
<name>A0A5N5HV22_9ROSA</name>
<evidence type="ECO:0000313" key="4">
    <source>
        <dbReference type="Proteomes" id="UP000327157"/>
    </source>
</evidence>
<dbReference type="EMBL" id="SMOL01000157">
    <property type="protein sequence ID" value="KAB2627214.1"/>
    <property type="molecule type" value="Genomic_DNA"/>
</dbReference>
<reference evidence="3 4" key="1">
    <citation type="submission" date="2019-09" db="EMBL/GenBank/DDBJ databases">
        <authorList>
            <person name="Ou C."/>
        </authorList>
    </citation>
    <scope>NUCLEOTIDE SEQUENCE [LARGE SCALE GENOMIC DNA]</scope>
    <source>
        <strain evidence="3">S2</strain>
        <tissue evidence="3">Leaf</tissue>
    </source>
</reference>
<feature type="region of interest" description="Disordered" evidence="1">
    <location>
        <begin position="329"/>
        <end position="359"/>
    </location>
</feature>
<organism evidence="3 4">
    <name type="scientific">Pyrus ussuriensis x Pyrus communis</name>
    <dbReference type="NCBI Taxonomy" id="2448454"/>
    <lineage>
        <taxon>Eukaryota</taxon>
        <taxon>Viridiplantae</taxon>
        <taxon>Streptophyta</taxon>
        <taxon>Embryophyta</taxon>
        <taxon>Tracheophyta</taxon>
        <taxon>Spermatophyta</taxon>
        <taxon>Magnoliopsida</taxon>
        <taxon>eudicotyledons</taxon>
        <taxon>Gunneridae</taxon>
        <taxon>Pentapetalae</taxon>
        <taxon>rosids</taxon>
        <taxon>fabids</taxon>
        <taxon>Rosales</taxon>
        <taxon>Rosaceae</taxon>
        <taxon>Amygdaloideae</taxon>
        <taxon>Maleae</taxon>
        <taxon>Pyrus</taxon>
    </lineage>
</organism>
<dbReference type="InterPro" id="IPR018982">
    <property type="entry name" value="RQC_domain"/>
</dbReference>
<keyword evidence="3" id="KW-0547">Nucleotide-binding</keyword>
<dbReference type="AlphaFoldDB" id="A0A5N5HV22"/>
<keyword evidence="3" id="KW-0067">ATP-binding</keyword>
<keyword evidence="3" id="KW-0378">Hydrolase</keyword>
<feature type="compositionally biased region" description="Basic and acidic residues" evidence="1">
    <location>
        <begin position="265"/>
        <end position="293"/>
    </location>
</feature>
<dbReference type="Pfam" id="PF09382">
    <property type="entry name" value="RQC"/>
    <property type="match status" value="1"/>
</dbReference>
<protein>
    <submittedName>
        <fullName evidence="3">ATP-dependent DNA helicase Q-like 4A</fullName>
    </submittedName>
</protein>